<feature type="transmembrane region" description="Helical" evidence="1">
    <location>
        <begin position="98"/>
        <end position="116"/>
    </location>
</feature>
<organism evidence="2 3">
    <name type="scientific">Mytilus edulis</name>
    <name type="common">Blue mussel</name>
    <dbReference type="NCBI Taxonomy" id="6550"/>
    <lineage>
        <taxon>Eukaryota</taxon>
        <taxon>Metazoa</taxon>
        <taxon>Spiralia</taxon>
        <taxon>Lophotrochozoa</taxon>
        <taxon>Mollusca</taxon>
        <taxon>Bivalvia</taxon>
        <taxon>Autobranchia</taxon>
        <taxon>Pteriomorphia</taxon>
        <taxon>Mytilida</taxon>
        <taxon>Mytiloidea</taxon>
        <taxon>Mytilidae</taxon>
        <taxon>Mytilinae</taxon>
        <taxon>Mytilus</taxon>
    </lineage>
</organism>
<evidence type="ECO:0000313" key="3">
    <source>
        <dbReference type="Proteomes" id="UP000683360"/>
    </source>
</evidence>
<feature type="transmembrane region" description="Helical" evidence="1">
    <location>
        <begin position="128"/>
        <end position="148"/>
    </location>
</feature>
<dbReference type="OrthoDB" id="6057493at2759"/>
<keyword evidence="1" id="KW-0472">Membrane</keyword>
<keyword evidence="1" id="KW-1133">Transmembrane helix</keyword>
<evidence type="ECO:0000256" key="1">
    <source>
        <dbReference type="SAM" id="Phobius"/>
    </source>
</evidence>
<protein>
    <submittedName>
        <fullName evidence="2">Uncharacterized protein</fullName>
    </submittedName>
</protein>
<sequence length="176" mass="18945">MEAASPVGQANAGIAVCRGITSLCLTMIAWILALSAIIGIANDNWSTLNSELGCGLKAAFGLFVCADSCMFFLICWDGANLVILCYTQTMCNCECYHMNFSLQLASFGMLLIGAIIHGTNDPDNMNWTFWFCLTSALLCLILGIMWKITKKMKRFVKKEASGALDGMGAGVIAGMI</sequence>
<keyword evidence="3" id="KW-1185">Reference proteome</keyword>
<name>A0A8S3Q331_MYTED</name>
<dbReference type="EMBL" id="CAJPWZ010000253">
    <property type="protein sequence ID" value="CAG2188560.1"/>
    <property type="molecule type" value="Genomic_DNA"/>
</dbReference>
<reference evidence="2" key="1">
    <citation type="submission" date="2021-03" db="EMBL/GenBank/DDBJ databases">
        <authorList>
            <person name="Bekaert M."/>
        </authorList>
    </citation>
    <scope>NUCLEOTIDE SEQUENCE</scope>
</reference>
<feature type="transmembrane region" description="Helical" evidence="1">
    <location>
        <begin position="60"/>
        <end position="86"/>
    </location>
</feature>
<keyword evidence="1" id="KW-0812">Transmembrane</keyword>
<feature type="transmembrane region" description="Helical" evidence="1">
    <location>
        <begin position="20"/>
        <end position="40"/>
    </location>
</feature>
<comment type="caution">
    <text evidence="2">The sequence shown here is derived from an EMBL/GenBank/DDBJ whole genome shotgun (WGS) entry which is preliminary data.</text>
</comment>
<gene>
    <name evidence="2" type="ORF">MEDL_3976</name>
</gene>
<accession>A0A8S3Q331</accession>
<evidence type="ECO:0000313" key="2">
    <source>
        <dbReference type="EMBL" id="CAG2188560.1"/>
    </source>
</evidence>
<dbReference type="AlphaFoldDB" id="A0A8S3Q331"/>
<dbReference type="Proteomes" id="UP000683360">
    <property type="component" value="Unassembled WGS sequence"/>
</dbReference>
<proteinExistence type="predicted"/>